<dbReference type="Pfam" id="PF09604">
    <property type="entry name" value="Potass_KdpF"/>
    <property type="match status" value="1"/>
</dbReference>
<dbReference type="GO" id="GO:0005886">
    <property type="term" value="C:plasma membrane"/>
    <property type="evidence" value="ECO:0007669"/>
    <property type="project" value="InterPro"/>
</dbReference>
<dbReference type="RefSeq" id="WP_020639212.1">
    <property type="nucleotide sequence ID" value="NZ_FNSO01000004.1"/>
</dbReference>
<proteinExistence type="predicted"/>
<dbReference type="InterPro" id="IPR011726">
    <property type="entry name" value="KdpF"/>
</dbReference>
<accession>A0A1H4YA60</accession>
<dbReference type="STRING" id="208445.SAMN04489727_6588"/>
<evidence type="ECO:0000313" key="3">
    <source>
        <dbReference type="Proteomes" id="UP000199622"/>
    </source>
</evidence>
<name>A0A1H4YA60_9PSEU</name>
<gene>
    <name evidence="2" type="ORF">SAMN04489727_6588</name>
</gene>
<dbReference type="GO" id="GO:0008556">
    <property type="term" value="F:P-type potassium transmembrane transporter activity"/>
    <property type="evidence" value="ECO:0007669"/>
    <property type="project" value="InterPro"/>
</dbReference>
<evidence type="ECO:0000313" key="2">
    <source>
        <dbReference type="EMBL" id="SED13988.1"/>
    </source>
</evidence>
<protein>
    <submittedName>
        <fullName evidence="2">K+-transporting ATPase, KdpF subunit</fullName>
    </submittedName>
</protein>
<feature type="transmembrane region" description="Helical" evidence="1">
    <location>
        <begin position="6"/>
        <end position="28"/>
    </location>
</feature>
<organism evidence="2 3">
    <name type="scientific">Amycolatopsis tolypomycina</name>
    <dbReference type="NCBI Taxonomy" id="208445"/>
    <lineage>
        <taxon>Bacteria</taxon>
        <taxon>Bacillati</taxon>
        <taxon>Actinomycetota</taxon>
        <taxon>Actinomycetes</taxon>
        <taxon>Pseudonocardiales</taxon>
        <taxon>Pseudonocardiaceae</taxon>
        <taxon>Amycolatopsis</taxon>
    </lineage>
</organism>
<keyword evidence="1" id="KW-1133">Transmembrane helix</keyword>
<reference evidence="3" key="1">
    <citation type="submission" date="2016-10" db="EMBL/GenBank/DDBJ databases">
        <authorList>
            <person name="Varghese N."/>
            <person name="Submissions S."/>
        </authorList>
    </citation>
    <scope>NUCLEOTIDE SEQUENCE [LARGE SCALE GENOMIC DNA]</scope>
    <source>
        <strain evidence="3">DSM 44544</strain>
    </source>
</reference>
<dbReference type="NCBIfam" id="TIGR02115">
    <property type="entry name" value="potass_kdpF"/>
    <property type="match status" value="1"/>
</dbReference>
<keyword evidence="3" id="KW-1185">Reference proteome</keyword>
<dbReference type="AlphaFoldDB" id="A0A1H4YA60"/>
<dbReference type="EMBL" id="FNSO01000004">
    <property type="protein sequence ID" value="SED13988.1"/>
    <property type="molecule type" value="Genomic_DNA"/>
</dbReference>
<keyword evidence="1" id="KW-0812">Transmembrane</keyword>
<keyword evidence="1" id="KW-0472">Membrane</keyword>
<sequence>MSGTGVVANVVGGVLALALIVYLFIALIKPEKF</sequence>
<dbReference type="Proteomes" id="UP000199622">
    <property type="component" value="Unassembled WGS sequence"/>
</dbReference>
<evidence type="ECO:0000256" key="1">
    <source>
        <dbReference type="SAM" id="Phobius"/>
    </source>
</evidence>